<evidence type="ECO:0000256" key="1">
    <source>
        <dbReference type="ARBA" id="ARBA00007557"/>
    </source>
</evidence>
<keyword evidence="2" id="KW-0813">Transport</keyword>
<dbReference type="PANTHER" id="PTHR21294">
    <property type="entry name" value="ELECTRON TRANSFER FLAVOPROTEIN BETA-SUBUNIT"/>
    <property type="match status" value="1"/>
</dbReference>
<dbReference type="Proteomes" id="UP000248161">
    <property type="component" value="Unassembled WGS sequence"/>
</dbReference>
<dbReference type="SUPFAM" id="SSF52402">
    <property type="entry name" value="Adenine nucleotide alpha hydrolases-like"/>
    <property type="match status" value="1"/>
</dbReference>
<comment type="caution">
    <text evidence="6">The sequence shown here is derived from an EMBL/GenBank/DDBJ whole genome shotgun (WGS) entry which is preliminary data.</text>
</comment>
<evidence type="ECO:0000256" key="2">
    <source>
        <dbReference type="ARBA" id="ARBA00022448"/>
    </source>
</evidence>
<dbReference type="InterPro" id="IPR014729">
    <property type="entry name" value="Rossmann-like_a/b/a_fold"/>
</dbReference>
<dbReference type="EMBL" id="PSPG01000010">
    <property type="protein sequence ID" value="PXF21245.1"/>
    <property type="molecule type" value="Genomic_DNA"/>
</dbReference>
<dbReference type="SMART" id="SM00893">
    <property type="entry name" value="ETF"/>
    <property type="match status" value="1"/>
</dbReference>
<dbReference type="InterPro" id="IPR033948">
    <property type="entry name" value="ETF_beta_N"/>
</dbReference>
<dbReference type="Pfam" id="PF01012">
    <property type="entry name" value="ETF"/>
    <property type="match status" value="1"/>
</dbReference>
<comment type="similarity">
    <text evidence="1">Belongs to the ETF beta-subunit/FixA family.</text>
</comment>
<gene>
    <name evidence="6" type="ORF">CXX69_05020</name>
</gene>
<evidence type="ECO:0000256" key="3">
    <source>
        <dbReference type="ARBA" id="ARBA00022982"/>
    </source>
</evidence>
<keyword evidence="3" id="KW-0249">Electron transport</keyword>
<sequence>MVLRGIAVLMKQVPDTTAKITVSGGRVDESAISKWSFSPYDEYALESALQIKEAGGVDLIAVTCGPARAAKMLTDAAAVGADALVHVLVEDLSALDSTQVQAILAAAVKHTGADVVFCGKQAADTNAGSTGPGVAHLLGASCVTMVSEIAVDGDSFTAMRATADGNERIAVSSPCVFAFDKGTTELRRPNVRGIMMAKKKVIETMSPADLGVDMGGSSVSIDGHSPPPEKPPGQKFEGAESVATVVGKLRDEANVI</sequence>
<dbReference type="PIRSF" id="PIRSF000090">
    <property type="entry name" value="Beta-ETF"/>
    <property type="match status" value="1"/>
</dbReference>
<dbReference type="InterPro" id="IPR014730">
    <property type="entry name" value="ETF_a/b_N"/>
</dbReference>
<name>A0A2V3HQB9_9ARCH</name>
<evidence type="ECO:0000259" key="5">
    <source>
        <dbReference type="SMART" id="SM00893"/>
    </source>
</evidence>
<accession>A0A2V3HQB9</accession>
<feature type="region of interest" description="Disordered" evidence="4">
    <location>
        <begin position="213"/>
        <end position="240"/>
    </location>
</feature>
<dbReference type="CDD" id="cd01714">
    <property type="entry name" value="ETF_beta"/>
    <property type="match status" value="1"/>
</dbReference>
<proteinExistence type="inferred from homology"/>
<dbReference type="AlphaFoldDB" id="A0A2V3HQB9"/>
<reference evidence="6 7" key="1">
    <citation type="journal article" date="2015" name="Nat. Commun.">
        <title>Genomic and transcriptomic evidence for scavenging of diverse organic compounds by widespread deep-sea archaea.</title>
        <authorList>
            <person name="Li M."/>
            <person name="Baker B.J."/>
            <person name="Anantharaman K."/>
            <person name="Jain S."/>
            <person name="Breier J.A."/>
            <person name="Dick G.J."/>
        </authorList>
    </citation>
    <scope>NUCLEOTIDE SEQUENCE [LARGE SCALE GENOMIC DNA]</scope>
    <source>
        <strain evidence="6">Cayman_51_deep</strain>
    </source>
</reference>
<evidence type="ECO:0000313" key="7">
    <source>
        <dbReference type="Proteomes" id="UP000248161"/>
    </source>
</evidence>
<evidence type="ECO:0000313" key="6">
    <source>
        <dbReference type="EMBL" id="PXF21245.1"/>
    </source>
</evidence>
<dbReference type="InterPro" id="IPR012255">
    <property type="entry name" value="ETF_b"/>
</dbReference>
<dbReference type="PANTHER" id="PTHR21294:SF8">
    <property type="entry name" value="ELECTRON TRANSFER FLAVOPROTEIN SUBUNIT BETA"/>
    <property type="match status" value="1"/>
</dbReference>
<evidence type="ECO:0000256" key="4">
    <source>
        <dbReference type="SAM" id="MobiDB-lite"/>
    </source>
</evidence>
<feature type="domain" description="Electron transfer flavoprotein alpha/beta-subunit N-terminal" evidence="5">
    <location>
        <begin position="24"/>
        <end position="214"/>
    </location>
</feature>
<dbReference type="GO" id="GO:0009055">
    <property type="term" value="F:electron transfer activity"/>
    <property type="evidence" value="ECO:0007669"/>
    <property type="project" value="InterPro"/>
</dbReference>
<protein>
    <recommendedName>
        <fullName evidence="5">Electron transfer flavoprotein alpha/beta-subunit N-terminal domain-containing protein</fullName>
    </recommendedName>
</protein>
<dbReference type="Gene3D" id="3.40.50.620">
    <property type="entry name" value="HUPs"/>
    <property type="match status" value="1"/>
</dbReference>
<organism evidence="6 7">
    <name type="scientific">Candidatus Thalassarchaeum betae</name>
    <dbReference type="NCBI Taxonomy" id="2599289"/>
    <lineage>
        <taxon>Archaea</taxon>
        <taxon>Methanobacteriati</taxon>
        <taxon>Thermoplasmatota</taxon>
        <taxon>Candidatus Poseidoniia</taxon>
        <taxon>Candidatus Poseidoniales</taxon>
        <taxon>Candidatus Thalassarchaeaceae</taxon>
        <taxon>Candidatus Thalassarchaeum</taxon>
    </lineage>
</organism>